<dbReference type="InterPro" id="IPR005101">
    <property type="entry name" value="Cryptochr/Photolyase_FAD-bd"/>
</dbReference>
<evidence type="ECO:0000259" key="11">
    <source>
        <dbReference type="PROSITE" id="PS51645"/>
    </source>
</evidence>
<dbReference type="EMBL" id="LWQS01000031">
    <property type="protein sequence ID" value="OAN48457.1"/>
    <property type="molecule type" value="Genomic_DNA"/>
</dbReference>
<dbReference type="Gene3D" id="3.40.50.620">
    <property type="entry name" value="HUPs"/>
    <property type="match status" value="1"/>
</dbReference>
<dbReference type="Gene3D" id="1.10.579.10">
    <property type="entry name" value="DNA Cyclobutane Dipyrimidine Photolyase, subunit A, domain 3"/>
    <property type="match status" value="1"/>
</dbReference>
<sequence>MLIHWFRRDLRLRDNTALRAAAAQSGGAVIPVFIFDDAIIRGRFASPARTQFLLDSLAALDAELRELGLRLVLRRGEPLPTLMALLRESGARGVTWNRDYTPYAIQRDSAIKRELRAAGYLAESYKDAVIFEMNEVVTAAGQPYTVYTPYAKRWRARLESEPVQVQGMPALAAIPLPASDQLPALNELLPDAPARVPRFAAGETAALAALEHFIQHTIANYATARDLMAAAGTSRLSPYLRFGVLSPRQCVVAARAAPPGPGSESWIGELIWRDFYVQVLYHFPHALRGSFKPVYDQIAWPNDPDLFAAWKEGQTGYPIVDAAMRQLQQEGWMHNRARMIVASFLTKDLLIDWRWGERHFMHLLIDGDPAANNGGWQWAAGTGTDAQPYFRIFNPVSQGQKFDPDGAYVRRYVPELARVPARFIHEPHKLPAADQIRAGVRIGSDYPAPIVDHATQRMRALELYRAATRHDGAATEQYA</sequence>
<proteinExistence type="inferred from homology"/>
<feature type="binding site" evidence="8">
    <location>
        <begin position="366"/>
        <end position="368"/>
    </location>
    <ligand>
        <name>FAD</name>
        <dbReference type="ChEBI" id="CHEBI:57692"/>
    </ligand>
</feature>
<evidence type="ECO:0000313" key="12">
    <source>
        <dbReference type="EMBL" id="OAN48457.1"/>
    </source>
</evidence>
<dbReference type="InterPro" id="IPR002081">
    <property type="entry name" value="Cryptochrome/DNA_photolyase_1"/>
</dbReference>
<accession>A0A178MJZ8</accession>
<dbReference type="OrthoDB" id="9772484at2"/>
<dbReference type="GO" id="GO:0071949">
    <property type="term" value="F:FAD binding"/>
    <property type="evidence" value="ECO:0007669"/>
    <property type="project" value="TreeGrafter"/>
</dbReference>
<dbReference type="PROSITE" id="PS51645">
    <property type="entry name" value="PHR_CRY_ALPHA_BETA"/>
    <property type="match status" value="1"/>
</dbReference>
<evidence type="ECO:0000256" key="4">
    <source>
        <dbReference type="ARBA" id="ARBA00022630"/>
    </source>
</evidence>
<keyword evidence="13" id="KW-1185">Reference proteome</keyword>
<dbReference type="SUPFAM" id="SSF52425">
    <property type="entry name" value="Cryptochrome/photolyase, N-terminal domain"/>
    <property type="match status" value="1"/>
</dbReference>
<dbReference type="Gene3D" id="1.25.40.80">
    <property type="match status" value="1"/>
</dbReference>
<dbReference type="GO" id="GO:0009416">
    <property type="term" value="P:response to light stimulus"/>
    <property type="evidence" value="ECO:0007669"/>
    <property type="project" value="TreeGrafter"/>
</dbReference>
<dbReference type="EC" id="4.1.99.3" evidence="2"/>
<evidence type="ECO:0000256" key="10">
    <source>
        <dbReference type="RuleBase" id="RU004182"/>
    </source>
</evidence>
<dbReference type="PRINTS" id="PR00147">
    <property type="entry name" value="DNAPHOTLYASE"/>
</dbReference>
<keyword evidence="12" id="KW-0456">Lyase</keyword>
<name>A0A178MJZ8_9CHLR</name>
<evidence type="ECO:0000313" key="13">
    <source>
        <dbReference type="Proteomes" id="UP000078287"/>
    </source>
</evidence>
<evidence type="ECO:0000256" key="7">
    <source>
        <dbReference type="ARBA" id="ARBA00033999"/>
    </source>
</evidence>
<organism evidence="12 13">
    <name type="scientific">Chloroflexus islandicus</name>
    <dbReference type="NCBI Taxonomy" id="1707952"/>
    <lineage>
        <taxon>Bacteria</taxon>
        <taxon>Bacillati</taxon>
        <taxon>Chloroflexota</taxon>
        <taxon>Chloroflexia</taxon>
        <taxon>Chloroflexales</taxon>
        <taxon>Chloroflexineae</taxon>
        <taxon>Chloroflexaceae</taxon>
        <taxon>Chloroflexus</taxon>
    </lineage>
</organism>
<feature type="binding site" evidence="8">
    <location>
        <begin position="269"/>
        <end position="276"/>
    </location>
    <ligand>
        <name>FAD</name>
        <dbReference type="ChEBI" id="CHEBI:57692"/>
    </ligand>
</feature>
<evidence type="ECO:0000256" key="8">
    <source>
        <dbReference type="PIRSR" id="PIRSR602081-1"/>
    </source>
</evidence>
<dbReference type="FunFam" id="1.10.579.10:FF:000003">
    <property type="entry name" value="Deoxyribodipyrimidine photo-lyase"/>
    <property type="match status" value="1"/>
</dbReference>
<dbReference type="PANTHER" id="PTHR11455">
    <property type="entry name" value="CRYPTOCHROME"/>
    <property type="match status" value="1"/>
</dbReference>
<dbReference type="RefSeq" id="WP_066782878.1">
    <property type="nucleotide sequence ID" value="NZ_LWQS01000031.1"/>
</dbReference>
<keyword evidence="4 8" id="KW-0285">Flavoprotein</keyword>
<feature type="site" description="Electron transfer via tryptophanyl radical" evidence="9">
    <location>
        <position position="300"/>
    </location>
</feature>
<dbReference type="GO" id="GO:0003677">
    <property type="term" value="F:DNA binding"/>
    <property type="evidence" value="ECO:0007669"/>
    <property type="project" value="TreeGrafter"/>
</dbReference>
<comment type="cofactor">
    <cofactor evidence="8">
        <name>FAD</name>
        <dbReference type="ChEBI" id="CHEBI:57692"/>
    </cofactor>
    <text evidence="8">Binds 1 FAD per subunit.</text>
</comment>
<dbReference type="Pfam" id="PF00875">
    <property type="entry name" value="DNA_photolyase"/>
    <property type="match status" value="1"/>
</dbReference>
<evidence type="ECO:0000256" key="1">
    <source>
        <dbReference type="ARBA" id="ARBA00001932"/>
    </source>
</evidence>
<dbReference type="SUPFAM" id="SSF48173">
    <property type="entry name" value="Cryptochrome/photolyase FAD-binding domain"/>
    <property type="match status" value="1"/>
</dbReference>
<dbReference type="InterPro" id="IPR036155">
    <property type="entry name" value="Crypto/Photolyase_N_sf"/>
</dbReference>
<feature type="site" description="Electron transfer via tryptophanyl radical" evidence="9">
    <location>
        <position position="353"/>
    </location>
</feature>
<comment type="caution">
    <text evidence="12">The sequence shown here is derived from an EMBL/GenBank/DDBJ whole genome shotgun (WGS) entry which is preliminary data.</text>
</comment>
<evidence type="ECO:0000256" key="5">
    <source>
        <dbReference type="ARBA" id="ARBA00022827"/>
    </source>
</evidence>
<evidence type="ECO:0000256" key="3">
    <source>
        <dbReference type="ARBA" id="ARBA00014046"/>
    </source>
</evidence>
<protein>
    <recommendedName>
        <fullName evidence="3">Deoxyribodipyrimidine photo-lyase</fullName>
        <ecNumber evidence="2">4.1.99.3</ecNumber>
    </recommendedName>
</protein>
<dbReference type="Pfam" id="PF03441">
    <property type="entry name" value="FAD_binding_7"/>
    <property type="match status" value="1"/>
</dbReference>
<dbReference type="GO" id="GO:0000719">
    <property type="term" value="P:photoreactive repair"/>
    <property type="evidence" value="ECO:0007669"/>
    <property type="project" value="UniProtKB-ARBA"/>
</dbReference>
<feature type="site" description="Electron transfer via tryptophanyl radical" evidence="9">
    <location>
        <position position="376"/>
    </location>
</feature>
<evidence type="ECO:0000256" key="2">
    <source>
        <dbReference type="ARBA" id="ARBA00013149"/>
    </source>
</evidence>
<dbReference type="GO" id="GO:0003904">
    <property type="term" value="F:deoxyribodipyrimidine photo-lyase activity"/>
    <property type="evidence" value="ECO:0007669"/>
    <property type="project" value="UniProtKB-EC"/>
</dbReference>
<dbReference type="PANTHER" id="PTHR11455:SF9">
    <property type="entry name" value="CRYPTOCHROME CIRCADIAN CLOCK 5 ISOFORM X1"/>
    <property type="match status" value="1"/>
</dbReference>
<comment type="catalytic activity">
    <reaction evidence="7">
        <text>cyclobutadipyrimidine (in DNA) = 2 pyrimidine residues (in DNA).</text>
        <dbReference type="EC" id="4.1.99.3"/>
    </reaction>
</comment>
<comment type="cofactor">
    <cofactor evidence="1">
        <name>(6R)-5,10-methylene-5,6,7,8-tetrahydrofolate</name>
        <dbReference type="ChEBI" id="CHEBI:15636"/>
    </cofactor>
</comment>
<dbReference type="InterPro" id="IPR018394">
    <property type="entry name" value="DNA_photolyase_1_CS_C"/>
</dbReference>
<dbReference type="InterPro" id="IPR036134">
    <property type="entry name" value="Crypto/Photolyase_FAD-like_sf"/>
</dbReference>
<keyword evidence="5 8" id="KW-0274">FAD</keyword>
<gene>
    <name evidence="12" type="ORF">A6A03_07685</name>
</gene>
<reference evidence="12 13" key="1">
    <citation type="submission" date="2016-04" db="EMBL/GenBank/DDBJ databases">
        <title>Chloroflexus islandicus sp. nov., a thermophilic filamentous anoxygenic phototrophic bacterium from geyser Strokkur (Iceland).</title>
        <authorList>
            <person name="Gaisin V.A."/>
            <person name="Kalashnikov A.M."/>
            <person name="Sukhacheva M.V."/>
            <person name="Grouzdev D.S."/>
            <person name="Ivanov T.M."/>
            <person name="Kuznetsov B."/>
            <person name="Gorlenko V.M."/>
        </authorList>
    </citation>
    <scope>NUCLEOTIDE SEQUENCE [LARGE SCALE GENOMIC DNA]</scope>
    <source>
        <strain evidence="13">isl-2</strain>
    </source>
</reference>
<feature type="domain" description="Photolyase/cryptochrome alpha/beta" evidence="11">
    <location>
        <begin position="1"/>
        <end position="130"/>
    </location>
</feature>
<dbReference type="InterPro" id="IPR006050">
    <property type="entry name" value="DNA_photolyase_N"/>
</dbReference>
<evidence type="ECO:0000256" key="9">
    <source>
        <dbReference type="PIRSR" id="PIRSR602081-2"/>
    </source>
</evidence>
<feature type="binding site" evidence="8">
    <location>
        <begin position="233"/>
        <end position="237"/>
    </location>
    <ligand>
        <name>FAD</name>
        <dbReference type="ChEBI" id="CHEBI:57692"/>
    </ligand>
</feature>
<dbReference type="PROSITE" id="PS00691">
    <property type="entry name" value="DNA_PHOTOLYASES_1_2"/>
    <property type="match status" value="1"/>
</dbReference>
<evidence type="ECO:0000256" key="6">
    <source>
        <dbReference type="ARBA" id="ARBA00022991"/>
    </source>
</evidence>
<dbReference type="Proteomes" id="UP000078287">
    <property type="component" value="Unassembled WGS sequence"/>
</dbReference>
<dbReference type="AlphaFoldDB" id="A0A178MJZ8"/>
<dbReference type="PROSITE" id="PS00394">
    <property type="entry name" value="DNA_PHOTOLYASES_1_1"/>
    <property type="match status" value="1"/>
</dbReference>
<comment type="similarity">
    <text evidence="10">Belongs to the DNA photolyase family.</text>
</comment>
<dbReference type="STRING" id="1707952.A6A03_07685"/>
<feature type="binding site" evidence="8">
    <location>
        <position position="221"/>
    </location>
    <ligand>
        <name>FAD</name>
        <dbReference type="ChEBI" id="CHEBI:57692"/>
    </ligand>
</feature>
<dbReference type="InterPro" id="IPR014729">
    <property type="entry name" value="Rossmann-like_a/b/a_fold"/>
</dbReference>
<keyword evidence="6 10" id="KW-0157">Chromophore</keyword>
<feature type="binding site" evidence="8">
    <location>
        <position position="266"/>
    </location>
    <ligand>
        <name>FAD</name>
        <dbReference type="ChEBI" id="CHEBI:57692"/>
    </ligand>
</feature>